<dbReference type="InterPro" id="IPR000524">
    <property type="entry name" value="Tscrpt_reg_HTH_GntR"/>
</dbReference>
<dbReference type="STRING" id="861298.SAMN04488136_101278"/>
<evidence type="ECO:0000256" key="1">
    <source>
        <dbReference type="ARBA" id="ARBA00023015"/>
    </source>
</evidence>
<dbReference type="RefSeq" id="WP_093268615.1">
    <property type="nucleotide sequence ID" value="NZ_FNDD01000001.1"/>
</dbReference>
<evidence type="ECO:0000259" key="4">
    <source>
        <dbReference type="PROSITE" id="PS50949"/>
    </source>
</evidence>
<dbReference type="GO" id="GO:0003700">
    <property type="term" value="F:DNA-binding transcription factor activity"/>
    <property type="evidence" value="ECO:0007669"/>
    <property type="project" value="InterPro"/>
</dbReference>
<evidence type="ECO:0000256" key="3">
    <source>
        <dbReference type="ARBA" id="ARBA00023163"/>
    </source>
</evidence>
<dbReference type="GO" id="GO:0003677">
    <property type="term" value="F:DNA binding"/>
    <property type="evidence" value="ECO:0007669"/>
    <property type="project" value="UniProtKB-KW"/>
</dbReference>
<protein>
    <submittedName>
        <fullName evidence="5">DNA-binding transcriptional regulator, GntR family</fullName>
    </submittedName>
</protein>
<dbReference type="SUPFAM" id="SSF48008">
    <property type="entry name" value="GntR ligand-binding domain-like"/>
    <property type="match status" value="1"/>
</dbReference>
<evidence type="ECO:0000313" key="5">
    <source>
        <dbReference type="EMBL" id="SDG68716.1"/>
    </source>
</evidence>
<accession>A0A1G7W9T0</accession>
<dbReference type="Pfam" id="PF00392">
    <property type="entry name" value="GntR"/>
    <property type="match status" value="1"/>
</dbReference>
<dbReference type="InterPro" id="IPR008920">
    <property type="entry name" value="TF_FadR/GntR_C"/>
</dbReference>
<feature type="domain" description="HTH gntR-type" evidence="4">
    <location>
        <begin position="9"/>
        <end position="76"/>
    </location>
</feature>
<keyword evidence="1" id="KW-0805">Transcription regulation</keyword>
<dbReference type="Gene3D" id="1.20.120.530">
    <property type="entry name" value="GntR ligand-binding domain-like"/>
    <property type="match status" value="1"/>
</dbReference>
<dbReference type="OrthoDB" id="9799812at2"/>
<organism evidence="5 6">
    <name type="scientific">Vibrio xiamenensis</name>
    <dbReference type="NCBI Taxonomy" id="861298"/>
    <lineage>
        <taxon>Bacteria</taxon>
        <taxon>Pseudomonadati</taxon>
        <taxon>Pseudomonadota</taxon>
        <taxon>Gammaproteobacteria</taxon>
        <taxon>Vibrionales</taxon>
        <taxon>Vibrionaceae</taxon>
        <taxon>Vibrio</taxon>
    </lineage>
</organism>
<proteinExistence type="predicted"/>
<dbReference type="InterPro" id="IPR036390">
    <property type="entry name" value="WH_DNA-bd_sf"/>
</dbReference>
<dbReference type="Proteomes" id="UP000198854">
    <property type="component" value="Unassembled WGS sequence"/>
</dbReference>
<dbReference type="InterPro" id="IPR011711">
    <property type="entry name" value="GntR_C"/>
</dbReference>
<keyword evidence="6" id="KW-1185">Reference proteome</keyword>
<evidence type="ECO:0000256" key="2">
    <source>
        <dbReference type="ARBA" id="ARBA00023125"/>
    </source>
</evidence>
<dbReference type="Gene3D" id="1.10.10.10">
    <property type="entry name" value="Winged helix-like DNA-binding domain superfamily/Winged helix DNA-binding domain"/>
    <property type="match status" value="1"/>
</dbReference>
<dbReference type="SMART" id="SM00345">
    <property type="entry name" value="HTH_GNTR"/>
    <property type="match status" value="1"/>
</dbReference>
<keyword evidence="3" id="KW-0804">Transcription</keyword>
<dbReference type="PROSITE" id="PS50949">
    <property type="entry name" value="HTH_GNTR"/>
    <property type="match status" value="1"/>
</dbReference>
<name>A0A1G7W9T0_9VIBR</name>
<dbReference type="InterPro" id="IPR036388">
    <property type="entry name" value="WH-like_DNA-bd_sf"/>
</dbReference>
<sequence>MSNSSSEPLTTSEMIYQALKQDIIRGVYPSGEKIKLESIKERYNVSYSPLREALSRLAESQLLINSGQRGFRVPEMSQDQFEDITETRIKLECMALEMAMTKGDMEWESRIVAAYHLLSQQEKCVHEQGDTSQESRDRLDTVHEAFHQALLSGSQSEWLLFFVKSLNAQFDRYRRYSVTFQFTQNKSVAYHQKLKDLVLERNIPEAIKVLEEHIRHSAKAITNQGINN</sequence>
<reference evidence="5 6" key="1">
    <citation type="submission" date="2016-10" db="EMBL/GenBank/DDBJ databases">
        <authorList>
            <person name="de Groot N.N."/>
        </authorList>
    </citation>
    <scope>NUCLEOTIDE SEQUENCE [LARGE SCALE GENOMIC DNA]</scope>
    <source>
        <strain evidence="5 6">CGMCC 1.10228</strain>
    </source>
</reference>
<evidence type="ECO:0000313" key="6">
    <source>
        <dbReference type="Proteomes" id="UP000198854"/>
    </source>
</evidence>
<dbReference type="AlphaFoldDB" id="A0A1G7W9T0"/>
<keyword evidence="2 5" id="KW-0238">DNA-binding</keyword>
<dbReference type="PANTHER" id="PTHR43537">
    <property type="entry name" value="TRANSCRIPTIONAL REGULATOR, GNTR FAMILY"/>
    <property type="match status" value="1"/>
</dbReference>
<dbReference type="PANTHER" id="PTHR43537:SF20">
    <property type="entry name" value="HTH-TYPE TRANSCRIPTIONAL REPRESSOR GLAR"/>
    <property type="match status" value="1"/>
</dbReference>
<dbReference type="SUPFAM" id="SSF46785">
    <property type="entry name" value="Winged helix' DNA-binding domain"/>
    <property type="match status" value="1"/>
</dbReference>
<dbReference type="EMBL" id="FNDD01000001">
    <property type="protein sequence ID" value="SDG68716.1"/>
    <property type="molecule type" value="Genomic_DNA"/>
</dbReference>
<dbReference type="SMART" id="SM00895">
    <property type="entry name" value="FCD"/>
    <property type="match status" value="1"/>
</dbReference>
<dbReference type="Pfam" id="PF07729">
    <property type="entry name" value="FCD"/>
    <property type="match status" value="1"/>
</dbReference>
<gene>
    <name evidence="5" type="ORF">SAMN04488136_101278</name>
</gene>